<keyword evidence="3" id="KW-1003">Cell membrane</keyword>
<dbReference type="EMBL" id="JACHVS010000001">
    <property type="protein sequence ID" value="MBB2996340.1"/>
    <property type="molecule type" value="Genomic_DNA"/>
</dbReference>
<evidence type="ECO:0000256" key="5">
    <source>
        <dbReference type="ARBA" id="ARBA00022989"/>
    </source>
</evidence>
<dbReference type="Proteomes" id="UP000523000">
    <property type="component" value="Unassembled WGS sequence"/>
</dbReference>
<dbReference type="InterPro" id="IPR051907">
    <property type="entry name" value="DoxX-like_oxidoreductase"/>
</dbReference>
<evidence type="ECO:0000256" key="3">
    <source>
        <dbReference type="ARBA" id="ARBA00022475"/>
    </source>
</evidence>
<keyword evidence="5" id="KW-1133">Transmembrane helix</keyword>
<reference evidence="7 8" key="1">
    <citation type="submission" date="2020-08" db="EMBL/GenBank/DDBJ databases">
        <title>Sequencing the genomes of 1000 actinobacteria strains.</title>
        <authorList>
            <person name="Klenk H.-P."/>
        </authorList>
    </citation>
    <scope>NUCLEOTIDE SEQUENCE [LARGE SCALE GENOMIC DNA]</scope>
    <source>
        <strain evidence="7 8">DSM 22826</strain>
    </source>
</reference>
<evidence type="ECO:0000256" key="1">
    <source>
        <dbReference type="ARBA" id="ARBA00004651"/>
    </source>
</evidence>
<proteinExistence type="inferred from homology"/>
<accession>A0A839QKJ0</accession>
<dbReference type="RefSeq" id="WP_183511610.1">
    <property type="nucleotide sequence ID" value="NZ_BAABGK010000012.1"/>
</dbReference>
<keyword evidence="4" id="KW-0812">Transmembrane</keyword>
<evidence type="ECO:0000313" key="8">
    <source>
        <dbReference type="Proteomes" id="UP000523000"/>
    </source>
</evidence>
<comment type="similarity">
    <text evidence="2">Belongs to the DoxX family.</text>
</comment>
<dbReference type="AlphaFoldDB" id="A0A839QKJ0"/>
<evidence type="ECO:0000256" key="2">
    <source>
        <dbReference type="ARBA" id="ARBA00006679"/>
    </source>
</evidence>
<dbReference type="PANTHER" id="PTHR33452:SF1">
    <property type="entry name" value="INNER MEMBRANE PROTEIN YPHA-RELATED"/>
    <property type="match status" value="1"/>
</dbReference>
<evidence type="ECO:0000256" key="6">
    <source>
        <dbReference type="ARBA" id="ARBA00023136"/>
    </source>
</evidence>
<dbReference type="Pfam" id="PF07681">
    <property type="entry name" value="DoxX"/>
    <property type="match status" value="1"/>
</dbReference>
<evidence type="ECO:0000256" key="4">
    <source>
        <dbReference type="ARBA" id="ARBA00022692"/>
    </source>
</evidence>
<sequence>MSLIRLIARPLLASSFVYAGLERLRKPLETSRSLEPNLRRVSSLVPQASTAAEHPVLMARIIGGVQVGAGILLALGKAPRTAALLLVGTSAVTAVSDSAAQTGFKDRSSSLLKNLSLVGAVLLAAADTAGKPSLAWRTQHLGKDAGRQLRKSADEAVKTAQKVIKK</sequence>
<dbReference type="GO" id="GO:0005886">
    <property type="term" value="C:plasma membrane"/>
    <property type="evidence" value="ECO:0007669"/>
    <property type="project" value="UniProtKB-SubCell"/>
</dbReference>
<evidence type="ECO:0000313" key="7">
    <source>
        <dbReference type="EMBL" id="MBB2996340.1"/>
    </source>
</evidence>
<keyword evidence="8" id="KW-1185">Reference proteome</keyword>
<name>A0A839QKJ0_9MICC</name>
<keyword evidence="6" id="KW-0472">Membrane</keyword>
<organism evidence="7 8">
    <name type="scientific">Paeniglutamicibacter cryotolerans</name>
    <dbReference type="NCBI Taxonomy" id="670079"/>
    <lineage>
        <taxon>Bacteria</taxon>
        <taxon>Bacillati</taxon>
        <taxon>Actinomycetota</taxon>
        <taxon>Actinomycetes</taxon>
        <taxon>Micrococcales</taxon>
        <taxon>Micrococcaceae</taxon>
        <taxon>Paeniglutamicibacter</taxon>
    </lineage>
</organism>
<comment type="subcellular location">
    <subcellularLocation>
        <location evidence="1">Cell membrane</location>
        <topology evidence="1">Multi-pass membrane protein</topology>
    </subcellularLocation>
</comment>
<protein>
    <submittedName>
        <fullName evidence="7">Putative membrane protein YphA (DoxX/SURF4 family)</fullName>
    </submittedName>
</protein>
<gene>
    <name evidence="7" type="ORF">E9229_002531</name>
</gene>
<dbReference type="PANTHER" id="PTHR33452">
    <property type="entry name" value="OXIDOREDUCTASE CATD-RELATED"/>
    <property type="match status" value="1"/>
</dbReference>
<comment type="caution">
    <text evidence="7">The sequence shown here is derived from an EMBL/GenBank/DDBJ whole genome shotgun (WGS) entry which is preliminary data.</text>
</comment>
<dbReference type="InterPro" id="IPR032808">
    <property type="entry name" value="DoxX"/>
</dbReference>